<dbReference type="SMART" id="SM00422">
    <property type="entry name" value="HTH_MERR"/>
    <property type="match status" value="1"/>
</dbReference>
<evidence type="ECO:0000256" key="1">
    <source>
        <dbReference type="ARBA" id="ARBA00023125"/>
    </source>
</evidence>
<sequence>MRISELAELAGVTVRTVRYYHQAGALPEPPRRPNGYRDYTADHLVSLLRISQLTDSGLSLAQAGAVAADSGSPSTEEALDEVDRALEAKITDLTAQRERLARARAGRHVGLSRAAAALSLTPADIPVAVALAHLYRDHPQIDAFADALDDPQMRSALVRLQERFDAIDEKTGDTELEQLMEQAQSLVDEVAGGLPSLTEEQMQVILDLADRELNDRQKDFMRLEPRPQSHPREES</sequence>
<evidence type="ECO:0000256" key="2">
    <source>
        <dbReference type="SAM" id="MobiDB-lite"/>
    </source>
</evidence>
<keyword evidence="1" id="KW-0238">DNA-binding</keyword>
<evidence type="ECO:0000313" key="5">
    <source>
        <dbReference type="Proteomes" id="UP001055868"/>
    </source>
</evidence>
<dbReference type="Proteomes" id="UP001055868">
    <property type="component" value="Chromosome"/>
</dbReference>
<evidence type="ECO:0000313" key="4">
    <source>
        <dbReference type="EMBL" id="UQN31483.1"/>
    </source>
</evidence>
<keyword evidence="5" id="KW-1185">Reference proteome</keyword>
<dbReference type="PANTHER" id="PTHR30204">
    <property type="entry name" value="REDOX-CYCLING DRUG-SENSING TRANSCRIPTIONAL ACTIVATOR SOXR"/>
    <property type="match status" value="1"/>
</dbReference>
<dbReference type="Pfam" id="PF13411">
    <property type="entry name" value="MerR_1"/>
    <property type="match status" value="1"/>
</dbReference>
<gene>
    <name evidence="4" type="ORF">M4486_09485</name>
</gene>
<proteinExistence type="predicted"/>
<dbReference type="EMBL" id="CP097218">
    <property type="protein sequence ID" value="UQN31483.1"/>
    <property type="molecule type" value="Genomic_DNA"/>
</dbReference>
<dbReference type="InterPro" id="IPR009061">
    <property type="entry name" value="DNA-bd_dom_put_sf"/>
</dbReference>
<organism evidence="4 5">
    <name type="scientific">Brachybacterium kimchii</name>
    <dbReference type="NCBI Taxonomy" id="2942909"/>
    <lineage>
        <taxon>Bacteria</taxon>
        <taxon>Bacillati</taxon>
        <taxon>Actinomycetota</taxon>
        <taxon>Actinomycetes</taxon>
        <taxon>Micrococcales</taxon>
        <taxon>Dermabacteraceae</taxon>
        <taxon>Brachybacterium</taxon>
    </lineage>
</organism>
<evidence type="ECO:0000259" key="3">
    <source>
        <dbReference type="PROSITE" id="PS50937"/>
    </source>
</evidence>
<feature type="region of interest" description="Disordered" evidence="2">
    <location>
        <begin position="216"/>
        <end position="235"/>
    </location>
</feature>
<dbReference type="CDD" id="cd00592">
    <property type="entry name" value="HTH_MerR-like"/>
    <property type="match status" value="1"/>
</dbReference>
<dbReference type="PANTHER" id="PTHR30204:SF93">
    <property type="entry name" value="HTH MERR-TYPE DOMAIN-CONTAINING PROTEIN"/>
    <property type="match status" value="1"/>
</dbReference>
<dbReference type="PROSITE" id="PS50937">
    <property type="entry name" value="HTH_MERR_2"/>
    <property type="match status" value="1"/>
</dbReference>
<reference evidence="4" key="1">
    <citation type="submission" date="2022-05" db="EMBL/GenBank/DDBJ databases">
        <title>Genomic analysis of Brachybacterium sp. CBA3104.</title>
        <authorList>
            <person name="Roh S.W."/>
            <person name="Kim Y.B."/>
            <person name="Kim Y."/>
        </authorList>
    </citation>
    <scope>NUCLEOTIDE SEQUENCE</scope>
    <source>
        <strain evidence="4">CBA3104</strain>
    </source>
</reference>
<name>A0ABY4NAB9_9MICO</name>
<protein>
    <submittedName>
        <fullName evidence="4">MerR family transcriptional regulator</fullName>
    </submittedName>
</protein>
<dbReference type="Gene3D" id="1.10.1660.10">
    <property type="match status" value="1"/>
</dbReference>
<dbReference type="SUPFAM" id="SSF46955">
    <property type="entry name" value="Putative DNA-binding domain"/>
    <property type="match status" value="1"/>
</dbReference>
<dbReference type="InterPro" id="IPR047057">
    <property type="entry name" value="MerR_fam"/>
</dbReference>
<accession>A0ABY4NAB9</accession>
<dbReference type="RefSeq" id="WP_249480895.1">
    <property type="nucleotide sequence ID" value="NZ_CP097218.1"/>
</dbReference>
<dbReference type="InterPro" id="IPR000551">
    <property type="entry name" value="MerR-type_HTH_dom"/>
</dbReference>
<feature type="domain" description="HTH merR-type" evidence="3">
    <location>
        <begin position="1"/>
        <end position="69"/>
    </location>
</feature>